<proteinExistence type="predicted"/>
<sequence>MIRVVTREDNNSLSDLNLLLEEQCLKNLKLDIHMECDNMLTSTEDKLKEWNQFIQNLFNDDRTASHYINLNDGIDIAKAEVEHAIAASHLDLMEYT</sequence>
<evidence type="ECO:0000313" key="1">
    <source>
        <dbReference type="EMBL" id="KAL3267453.1"/>
    </source>
</evidence>
<keyword evidence="2" id="KW-1185">Reference proteome</keyword>
<dbReference type="EMBL" id="JABFTP020000001">
    <property type="protein sequence ID" value="KAL3267453.1"/>
    <property type="molecule type" value="Genomic_DNA"/>
</dbReference>
<gene>
    <name evidence="1" type="ORF">HHI36_011577</name>
</gene>
<dbReference type="Proteomes" id="UP001516400">
    <property type="component" value="Unassembled WGS sequence"/>
</dbReference>
<dbReference type="AlphaFoldDB" id="A0ABD2MM21"/>
<name>A0ABD2MM21_9CUCU</name>
<organism evidence="1 2">
    <name type="scientific">Cryptolaemus montrouzieri</name>
    <dbReference type="NCBI Taxonomy" id="559131"/>
    <lineage>
        <taxon>Eukaryota</taxon>
        <taxon>Metazoa</taxon>
        <taxon>Ecdysozoa</taxon>
        <taxon>Arthropoda</taxon>
        <taxon>Hexapoda</taxon>
        <taxon>Insecta</taxon>
        <taxon>Pterygota</taxon>
        <taxon>Neoptera</taxon>
        <taxon>Endopterygota</taxon>
        <taxon>Coleoptera</taxon>
        <taxon>Polyphaga</taxon>
        <taxon>Cucujiformia</taxon>
        <taxon>Coccinelloidea</taxon>
        <taxon>Coccinellidae</taxon>
        <taxon>Scymninae</taxon>
        <taxon>Scymnini</taxon>
        <taxon>Cryptolaemus</taxon>
    </lineage>
</organism>
<protein>
    <submittedName>
        <fullName evidence="1">Uncharacterized protein</fullName>
    </submittedName>
</protein>
<reference evidence="1 2" key="1">
    <citation type="journal article" date="2021" name="BMC Biol.">
        <title>Horizontally acquired antibacterial genes associated with adaptive radiation of ladybird beetles.</title>
        <authorList>
            <person name="Li H.S."/>
            <person name="Tang X.F."/>
            <person name="Huang Y.H."/>
            <person name="Xu Z.Y."/>
            <person name="Chen M.L."/>
            <person name="Du X.Y."/>
            <person name="Qiu B.Y."/>
            <person name="Chen P.T."/>
            <person name="Zhang W."/>
            <person name="Slipinski A."/>
            <person name="Escalona H.E."/>
            <person name="Waterhouse R.M."/>
            <person name="Zwick A."/>
            <person name="Pang H."/>
        </authorList>
    </citation>
    <scope>NUCLEOTIDE SEQUENCE [LARGE SCALE GENOMIC DNA]</scope>
    <source>
        <strain evidence="1">SYSU2018</strain>
    </source>
</reference>
<accession>A0ABD2MM21</accession>
<comment type="caution">
    <text evidence="1">The sequence shown here is derived from an EMBL/GenBank/DDBJ whole genome shotgun (WGS) entry which is preliminary data.</text>
</comment>
<evidence type="ECO:0000313" key="2">
    <source>
        <dbReference type="Proteomes" id="UP001516400"/>
    </source>
</evidence>